<evidence type="ECO:0000256" key="1">
    <source>
        <dbReference type="ARBA" id="ARBA00004496"/>
    </source>
</evidence>
<evidence type="ECO:0000313" key="10">
    <source>
        <dbReference type="Proteomes" id="UP000252585"/>
    </source>
</evidence>
<dbReference type="InterPro" id="IPR053924">
    <property type="entry name" value="RecX_HTH_2nd"/>
</dbReference>
<dbReference type="Pfam" id="PF21981">
    <property type="entry name" value="RecX_HTH3"/>
    <property type="match status" value="2"/>
</dbReference>
<dbReference type="OrthoDB" id="5421057at2"/>
<feature type="domain" description="RecX first three-helical" evidence="8">
    <location>
        <begin position="67"/>
        <end position="105"/>
    </location>
</feature>
<keyword evidence="10" id="KW-1185">Reference proteome</keyword>
<dbReference type="GO" id="GO:0005737">
    <property type="term" value="C:cytoplasm"/>
    <property type="evidence" value="ECO:0007669"/>
    <property type="project" value="UniProtKB-SubCell"/>
</dbReference>
<accession>A0A368X4C1</accession>
<evidence type="ECO:0000256" key="3">
    <source>
        <dbReference type="ARBA" id="ARBA00018111"/>
    </source>
</evidence>
<sequence length="271" mass="31839">MVQISRITTQKKSKHRYNIFLNDGKKEFYGFSVDEDILIKEHLHKGMELDQAKIDSLQDKDATHKLYTLSLHYLSYRMRSEKELLDYLKKKEVPLETVSEVMDRLKEEGLLDDKAFAVALINTRILTTSKGPLLIKKELIEKGVDRLIIEEVIPLYTFDKQYEKVLKLIEKKSNFNEKKSYKEQLDRLKLNLMQKGFSNDVIQEALASASPEKDNEAEYQAVVFQGEKALQKYSRKSQGFELKHKVKSALYRKRFSAELIDRFIEEYVENE</sequence>
<dbReference type="EMBL" id="QPJJ01000022">
    <property type="protein sequence ID" value="RCW62840.1"/>
    <property type="molecule type" value="Genomic_DNA"/>
</dbReference>
<evidence type="ECO:0000259" key="7">
    <source>
        <dbReference type="Pfam" id="PF21981"/>
    </source>
</evidence>
<dbReference type="Proteomes" id="UP000252585">
    <property type="component" value="Unassembled WGS sequence"/>
</dbReference>
<dbReference type="InterPro" id="IPR053925">
    <property type="entry name" value="RecX_HTH_3rd"/>
</dbReference>
<dbReference type="Pfam" id="PF21982">
    <property type="entry name" value="RecX_HTH1"/>
    <property type="match status" value="1"/>
</dbReference>
<keyword evidence="4 5" id="KW-0963">Cytoplasm</keyword>
<evidence type="ECO:0000313" key="9">
    <source>
        <dbReference type="EMBL" id="RCW62840.1"/>
    </source>
</evidence>
<dbReference type="InterPro" id="IPR036388">
    <property type="entry name" value="WH-like_DNA-bd_sf"/>
</dbReference>
<dbReference type="RefSeq" id="WP_114354446.1">
    <property type="nucleotide sequence ID" value="NZ_QPJJ01000022.1"/>
</dbReference>
<evidence type="ECO:0000259" key="8">
    <source>
        <dbReference type="Pfam" id="PF21982"/>
    </source>
</evidence>
<feature type="domain" description="RecX second three-helical" evidence="6">
    <location>
        <begin position="112"/>
        <end position="152"/>
    </location>
</feature>
<gene>
    <name evidence="5" type="primary">recX</name>
    <name evidence="9" type="ORF">DFR57_1229</name>
</gene>
<dbReference type="HAMAP" id="MF_01114">
    <property type="entry name" value="RecX"/>
    <property type="match status" value="1"/>
</dbReference>
<dbReference type="PANTHER" id="PTHR33602">
    <property type="entry name" value="REGULATORY PROTEIN RECX FAMILY PROTEIN"/>
    <property type="match status" value="1"/>
</dbReference>
<reference evidence="9 10" key="1">
    <citation type="submission" date="2018-07" db="EMBL/GenBank/DDBJ databases">
        <title>Genomic Encyclopedia of Type Strains, Phase IV (KMG-IV): sequencing the most valuable type-strain genomes for metagenomic binning, comparative biology and taxonomic classification.</title>
        <authorList>
            <person name="Goeker M."/>
        </authorList>
    </citation>
    <scope>NUCLEOTIDE SEQUENCE [LARGE SCALE GENOMIC DNA]</scope>
    <source>
        <strain evidence="9 10">DSM 27696</strain>
    </source>
</reference>
<evidence type="ECO:0000256" key="4">
    <source>
        <dbReference type="ARBA" id="ARBA00022490"/>
    </source>
</evidence>
<comment type="function">
    <text evidence="5">Modulates RecA activity.</text>
</comment>
<evidence type="ECO:0000256" key="2">
    <source>
        <dbReference type="ARBA" id="ARBA00009695"/>
    </source>
</evidence>
<comment type="similarity">
    <text evidence="2 5">Belongs to the RecX family.</text>
</comment>
<organism evidence="9 10">
    <name type="scientific">Saliterribacillus persicus</name>
    <dbReference type="NCBI Taxonomy" id="930114"/>
    <lineage>
        <taxon>Bacteria</taxon>
        <taxon>Bacillati</taxon>
        <taxon>Bacillota</taxon>
        <taxon>Bacilli</taxon>
        <taxon>Bacillales</taxon>
        <taxon>Bacillaceae</taxon>
        <taxon>Saliterribacillus</taxon>
    </lineage>
</organism>
<evidence type="ECO:0000259" key="6">
    <source>
        <dbReference type="Pfam" id="PF02631"/>
    </source>
</evidence>
<dbReference type="PANTHER" id="PTHR33602:SF1">
    <property type="entry name" value="REGULATORY PROTEIN RECX FAMILY PROTEIN"/>
    <property type="match status" value="1"/>
</dbReference>
<feature type="domain" description="RecX third three-helical" evidence="7">
    <location>
        <begin position="160"/>
        <end position="206"/>
    </location>
</feature>
<dbReference type="InterPro" id="IPR003783">
    <property type="entry name" value="Regulatory_RecX"/>
</dbReference>
<protein>
    <recommendedName>
        <fullName evidence="3 5">Regulatory protein RecX</fullName>
    </recommendedName>
</protein>
<dbReference type="Gene3D" id="1.10.10.10">
    <property type="entry name" value="Winged helix-like DNA-binding domain superfamily/Winged helix DNA-binding domain"/>
    <property type="match status" value="4"/>
</dbReference>
<evidence type="ECO:0000256" key="5">
    <source>
        <dbReference type="HAMAP-Rule" id="MF_01114"/>
    </source>
</evidence>
<dbReference type="InterPro" id="IPR053926">
    <property type="entry name" value="RecX_HTH_1st"/>
</dbReference>
<dbReference type="GO" id="GO:0006282">
    <property type="term" value="P:regulation of DNA repair"/>
    <property type="evidence" value="ECO:0007669"/>
    <property type="project" value="UniProtKB-UniRule"/>
</dbReference>
<name>A0A368X4C1_9BACI</name>
<comment type="caution">
    <text evidence="9">The sequence shown here is derived from an EMBL/GenBank/DDBJ whole genome shotgun (WGS) entry which is preliminary data.</text>
</comment>
<dbReference type="NCBIfam" id="NF010733">
    <property type="entry name" value="PRK14135.1"/>
    <property type="match status" value="1"/>
</dbReference>
<feature type="domain" description="RecX third three-helical" evidence="7">
    <location>
        <begin position="216"/>
        <end position="264"/>
    </location>
</feature>
<proteinExistence type="inferred from homology"/>
<comment type="subcellular location">
    <subcellularLocation>
        <location evidence="1 5">Cytoplasm</location>
    </subcellularLocation>
</comment>
<dbReference type="Pfam" id="PF02631">
    <property type="entry name" value="RecX_HTH2"/>
    <property type="match status" value="1"/>
</dbReference>
<dbReference type="AlphaFoldDB" id="A0A368X4C1"/>